<evidence type="ECO:0000313" key="2">
    <source>
        <dbReference type="Proteomes" id="UP000624404"/>
    </source>
</evidence>
<keyword evidence="2" id="KW-1185">Reference proteome</keyword>
<dbReference type="AlphaFoldDB" id="A0A8H2VLA4"/>
<name>A0A8H2VLA4_9HELO</name>
<proteinExistence type="predicted"/>
<dbReference type="OrthoDB" id="3250044at2759"/>
<reference evidence="1" key="1">
    <citation type="submission" date="2020-10" db="EMBL/GenBank/DDBJ databases">
        <authorList>
            <person name="Kusch S."/>
        </authorList>
    </citation>
    <scope>NUCLEOTIDE SEQUENCE</scope>
    <source>
        <strain evidence="1">SwB9</strain>
    </source>
</reference>
<evidence type="ECO:0000313" key="1">
    <source>
        <dbReference type="EMBL" id="CAD6439539.1"/>
    </source>
</evidence>
<comment type="caution">
    <text evidence="1">The sequence shown here is derived from an EMBL/GenBank/DDBJ whole genome shotgun (WGS) entry which is preliminary data.</text>
</comment>
<accession>A0A8H2VLA4</accession>
<gene>
    <name evidence="1" type="ORF">SCLTRI_LOCUS266</name>
</gene>
<sequence length="75" mass="8767">MESDKNRVLRIVRNAGLAHPSLPLVEAFLNDTVDGDQAARYLLETYAIDGVHVDFVRFRKDWKDLVRRCMFYPQN</sequence>
<dbReference type="Proteomes" id="UP000624404">
    <property type="component" value="Unassembled WGS sequence"/>
</dbReference>
<organism evidence="1 2">
    <name type="scientific">Sclerotinia trifoliorum</name>
    <dbReference type="NCBI Taxonomy" id="28548"/>
    <lineage>
        <taxon>Eukaryota</taxon>
        <taxon>Fungi</taxon>
        <taxon>Dikarya</taxon>
        <taxon>Ascomycota</taxon>
        <taxon>Pezizomycotina</taxon>
        <taxon>Leotiomycetes</taxon>
        <taxon>Helotiales</taxon>
        <taxon>Sclerotiniaceae</taxon>
        <taxon>Sclerotinia</taxon>
    </lineage>
</organism>
<dbReference type="EMBL" id="CAJHIA010000002">
    <property type="protein sequence ID" value="CAD6439539.1"/>
    <property type="molecule type" value="Genomic_DNA"/>
</dbReference>
<protein>
    <submittedName>
        <fullName evidence="1">2cd55bae-526d-4b9d-80b1-1076a0a5dd3d-CDS</fullName>
    </submittedName>
</protein>